<gene>
    <name evidence="2" type="ORF">TR51_19060</name>
</gene>
<reference evidence="2 3" key="1">
    <citation type="submission" date="2015-02" db="EMBL/GenBank/DDBJ databases">
        <title>Draft genome sequence of Kitasatospora griseola MF730-N6, a bafilomycin, terpentecin and satosporin producer.</title>
        <authorList>
            <person name="Arens J.C."/>
            <person name="Haltli B."/>
            <person name="Kerr R.G."/>
        </authorList>
    </citation>
    <scope>NUCLEOTIDE SEQUENCE [LARGE SCALE GENOMIC DNA]</scope>
    <source>
        <strain evidence="2 3">MF730-N6</strain>
    </source>
</reference>
<evidence type="ECO:0000313" key="2">
    <source>
        <dbReference type="EMBL" id="KIQ64253.1"/>
    </source>
</evidence>
<dbReference type="PATRIC" id="fig|2064.6.peg.4099"/>
<feature type="region of interest" description="Disordered" evidence="1">
    <location>
        <begin position="82"/>
        <end position="109"/>
    </location>
</feature>
<dbReference type="Gene3D" id="1.10.10.730">
    <property type="entry name" value="KorB DNA-binding domain"/>
    <property type="match status" value="1"/>
</dbReference>
<dbReference type="EMBL" id="JXZB01000003">
    <property type="protein sequence ID" value="KIQ64253.1"/>
    <property type="molecule type" value="Genomic_DNA"/>
</dbReference>
<evidence type="ECO:0008006" key="4">
    <source>
        <dbReference type="Google" id="ProtNLM"/>
    </source>
</evidence>
<proteinExistence type="predicted"/>
<organism evidence="2 3">
    <name type="scientific">Kitasatospora griseola</name>
    <name type="common">Streptomyces griseolosporeus</name>
    <dbReference type="NCBI Taxonomy" id="2064"/>
    <lineage>
        <taxon>Bacteria</taxon>
        <taxon>Bacillati</taxon>
        <taxon>Actinomycetota</taxon>
        <taxon>Actinomycetes</taxon>
        <taxon>Kitasatosporales</taxon>
        <taxon>Streptomycetaceae</taxon>
        <taxon>Kitasatospora</taxon>
    </lineage>
</organism>
<dbReference type="Proteomes" id="UP000032066">
    <property type="component" value="Unassembled WGS sequence"/>
</dbReference>
<sequence>MSPADPNEPNEAARLTQELIDQGYTKRQVARMLGRDASLVSQFFTKGKGAAFVGALRQVVRAVRGGERDEEALSGIAEANTTRRRRKTGQKARVRGKDTVGEAGGSMAGRAGRQAIKSGASHLAPMVHETGQAGGRLAFTVRMKANQYVYSAGSEKDSGGIRRGFIPRSDGTEERTYGSASSGGFDAAEWSQRVADHHGDVTEAMRAWLVETGRAVEDADIAHLEVRGWVPPEPQ</sequence>
<feature type="region of interest" description="Disordered" evidence="1">
    <location>
        <begin position="161"/>
        <end position="184"/>
    </location>
</feature>
<dbReference type="InterPro" id="IPR042075">
    <property type="entry name" value="KorB_DNA-db"/>
</dbReference>
<feature type="compositionally biased region" description="Basic residues" evidence="1">
    <location>
        <begin position="82"/>
        <end position="94"/>
    </location>
</feature>
<evidence type="ECO:0000313" key="3">
    <source>
        <dbReference type="Proteomes" id="UP000032066"/>
    </source>
</evidence>
<protein>
    <recommendedName>
        <fullName evidence="4">Helix-turn-helix domain containing protein</fullName>
    </recommendedName>
</protein>
<dbReference type="RefSeq" id="WP_043912983.1">
    <property type="nucleotide sequence ID" value="NZ_JXZB01000003.1"/>
</dbReference>
<evidence type="ECO:0000256" key="1">
    <source>
        <dbReference type="SAM" id="MobiDB-lite"/>
    </source>
</evidence>
<name>A0A0D0Q038_KITGR</name>
<dbReference type="OrthoDB" id="3865050at2"/>
<keyword evidence="3" id="KW-1185">Reference proteome</keyword>
<comment type="caution">
    <text evidence="2">The sequence shown here is derived from an EMBL/GenBank/DDBJ whole genome shotgun (WGS) entry which is preliminary data.</text>
</comment>
<dbReference type="AlphaFoldDB" id="A0A0D0Q038"/>
<accession>A0A0D0Q038</accession>